<proteinExistence type="inferred from homology"/>
<evidence type="ECO:0000313" key="7">
    <source>
        <dbReference type="Proteomes" id="UP000239649"/>
    </source>
</evidence>
<comment type="caution">
    <text evidence="6">The sequence shown here is derived from an EMBL/GenBank/DDBJ whole genome shotgun (WGS) entry which is preliminary data.</text>
</comment>
<dbReference type="AlphaFoldDB" id="A0A2P6VLN7"/>
<protein>
    <submittedName>
        <fullName evidence="6">S-adenosyl-L-methionine-dependent methyltransferases superfamily</fullName>
    </submittedName>
</protein>
<evidence type="ECO:0000256" key="3">
    <source>
        <dbReference type="ARBA" id="ARBA00022679"/>
    </source>
</evidence>
<accession>A0A2P6VLN7</accession>
<dbReference type="GO" id="GO:0008173">
    <property type="term" value="F:RNA methyltransferase activity"/>
    <property type="evidence" value="ECO:0007669"/>
    <property type="project" value="UniProtKB-ARBA"/>
</dbReference>
<dbReference type="OrthoDB" id="417697at2759"/>
<feature type="domain" description="Methyltransferase type 12" evidence="5">
    <location>
        <begin position="57"/>
        <end position="158"/>
    </location>
</feature>
<dbReference type="SUPFAM" id="SSF53335">
    <property type="entry name" value="S-adenosyl-L-methionine-dependent methyltransferases"/>
    <property type="match status" value="1"/>
</dbReference>
<dbReference type="InterPro" id="IPR029063">
    <property type="entry name" value="SAM-dependent_MTases_sf"/>
</dbReference>
<dbReference type="GO" id="GO:0032259">
    <property type="term" value="P:methylation"/>
    <property type="evidence" value="ECO:0007669"/>
    <property type="project" value="UniProtKB-KW"/>
</dbReference>
<organism evidence="6 7">
    <name type="scientific">Micractinium conductrix</name>
    <dbReference type="NCBI Taxonomy" id="554055"/>
    <lineage>
        <taxon>Eukaryota</taxon>
        <taxon>Viridiplantae</taxon>
        <taxon>Chlorophyta</taxon>
        <taxon>core chlorophytes</taxon>
        <taxon>Trebouxiophyceae</taxon>
        <taxon>Chlorellales</taxon>
        <taxon>Chlorellaceae</taxon>
        <taxon>Chlorella clade</taxon>
        <taxon>Micractinium</taxon>
    </lineage>
</organism>
<evidence type="ECO:0000256" key="1">
    <source>
        <dbReference type="ARBA" id="ARBA00009725"/>
    </source>
</evidence>
<dbReference type="InterPro" id="IPR013217">
    <property type="entry name" value="Methyltransf_12"/>
</dbReference>
<dbReference type="Proteomes" id="UP000239649">
    <property type="component" value="Unassembled WGS sequence"/>
</dbReference>
<reference evidence="6 7" key="1">
    <citation type="journal article" date="2018" name="Plant J.">
        <title>Genome sequences of Chlorella sorokiniana UTEX 1602 and Micractinium conductrix SAG 241.80: implications to maltose excretion by a green alga.</title>
        <authorList>
            <person name="Arriola M.B."/>
            <person name="Velmurugan N."/>
            <person name="Zhang Y."/>
            <person name="Plunkett M.H."/>
            <person name="Hondzo H."/>
            <person name="Barney B.M."/>
        </authorList>
    </citation>
    <scope>NUCLEOTIDE SEQUENCE [LARGE SCALE GENOMIC DNA]</scope>
    <source>
        <strain evidence="6 7">SAG 241.80</strain>
    </source>
</reference>
<keyword evidence="3" id="KW-0808">Transferase</keyword>
<sequence length="525" mass="56703">MELYKDVNVPPELAAKYESEAGRYWDLFYKRNEDRFFKDRHYFGREWPQLLSAQHVLEVGCGVGNSIYPLLQLNPGVHVYACDFAPSAVALVRAHPGFSSRRVTAFVADITQAGHLAAVPPASVDVATMIFVLSAIAPDAMPCALRSVAATLRPGGQLLFRDYAAGDLCQDRLAGEGRQQRLSDSFYVRWDGTCAFYFGEEGLRRLFEAEGFRCEGVQYVDRVQENRKRGERLERRFIQAVFTFVGGGSSGGDTANGSSAGGAAEQRQQQQQQQRKEEQPQQQRQERQDLQEWRLQLGGAPLSLLCRPPPGSEAAAAGDCAASAALATVALRCPQLLHAADVLELCCREAALAALAALRWCRRAVAAGSCAMDMPLLRRNALRNSHLFVFERLRVAPLAWQWQGSTSEKERGEAAAADELEQQQQLMSRACPDGFGVVLAAPHAAAAPADLQRLLACVAAMLSRQGRAVALLCAADVAPLQAAAAAAGLSEARMDGEVAGAAAAAAAEAGTPLRFICLQHGAYSN</sequence>
<evidence type="ECO:0000256" key="4">
    <source>
        <dbReference type="SAM" id="MobiDB-lite"/>
    </source>
</evidence>
<dbReference type="STRING" id="554055.A0A2P6VLN7"/>
<dbReference type="Gene3D" id="3.40.50.150">
    <property type="entry name" value="Vaccinia Virus protein VP39"/>
    <property type="match status" value="2"/>
</dbReference>
<dbReference type="GO" id="GO:0008757">
    <property type="term" value="F:S-adenosylmethionine-dependent methyltransferase activity"/>
    <property type="evidence" value="ECO:0007669"/>
    <property type="project" value="UniProtKB-ARBA"/>
</dbReference>
<comment type="similarity">
    <text evidence="1">Belongs to the methyltransferase superfamily. METL family.</text>
</comment>
<dbReference type="EMBL" id="LHPF02000003">
    <property type="protein sequence ID" value="PSC75016.1"/>
    <property type="molecule type" value="Genomic_DNA"/>
</dbReference>
<keyword evidence="2 6" id="KW-0489">Methyltransferase</keyword>
<evidence type="ECO:0000313" key="6">
    <source>
        <dbReference type="EMBL" id="PSC75016.1"/>
    </source>
</evidence>
<gene>
    <name evidence="6" type="ORF">C2E20_2054</name>
</gene>
<name>A0A2P6VLN7_9CHLO</name>
<dbReference type="PANTHER" id="PTHR22809:SF5">
    <property type="entry name" value="TRNA N(3)-METHYLCYTIDINE METHYLTRANSFERASE METTL6"/>
    <property type="match status" value="1"/>
</dbReference>
<keyword evidence="7" id="KW-1185">Reference proteome</keyword>
<dbReference type="Pfam" id="PF08242">
    <property type="entry name" value="Methyltransf_12"/>
    <property type="match status" value="1"/>
</dbReference>
<dbReference type="PANTHER" id="PTHR22809">
    <property type="entry name" value="METHYLTRANSFERASE-RELATED"/>
    <property type="match status" value="1"/>
</dbReference>
<evidence type="ECO:0000256" key="2">
    <source>
        <dbReference type="ARBA" id="ARBA00022603"/>
    </source>
</evidence>
<dbReference type="CDD" id="cd02440">
    <property type="entry name" value="AdoMet_MTases"/>
    <property type="match status" value="1"/>
</dbReference>
<feature type="region of interest" description="Disordered" evidence="4">
    <location>
        <begin position="248"/>
        <end position="289"/>
    </location>
</feature>
<evidence type="ECO:0000259" key="5">
    <source>
        <dbReference type="Pfam" id="PF08242"/>
    </source>
</evidence>
<feature type="compositionally biased region" description="Low complexity" evidence="4">
    <location>
        <begin position="252"/>
        <end position="273"/>
    </location>
</feature>
<dbReference type="InterPro" id="IPR026113">
    <property type="entry name" value="METTL2/6/8-like"/>
</dbReference>
<feature type="compositionally biased region" description="Basic and acidic residues" evidence="4">
    <location>
        <begin position="274"/>
        <end position="289"/>
    </location>
</feature>